<dbReference type="Pfam" id="PF14226">
    <property type="entry name" value="DIOX_N"/>
    <property type="match status" value="1"/>
</dbReference>
<keyword evidence="4" id="KW-0408">Iron</keyword>
<feature type="domain" description="Non-haem dioxygenase N-terminal" evidence="6">
    <location>
        <begin position="18"/>
        <end position="130"/>
    </location>
</feature>
<dbReference type="FunFam" id="2.60.120.330:FF:000051">
    <property type="entry name" value="Clavaminate synthase-like protein"/>
    <property type="match status" value="1"/>
</dbReference>
<evidence type="ECO:0000256" key="2">
    <source>
        <dbReference type="ARBA" id="ARBA00022723"/>
    </source>
</evidence>
<dbReference type="InterPro" id="IPR044861">
    <property type="entry name" value="IPNS-like_FE2OG_OXY"/>
</dbReference>
<dbReference type="EMBL" id="CP120630">
    <property type="protein sequence ID" value="WEW61005.1"/>
    <property type="molecule type" value="Genomic_DNA"/>
</dbReference>
<comment type="similarity">
    <text evidence="1">Belongs to the iron/ascorbate-dependent oxidoreductase family.</text>
</comment>
<dbReference type="AlphaFoldDB" id="A0AAF0DLH8"/>
<protein>
    <recommendedName>
        <fullName evidence="9">Fe2OG dioxygenase domain-containing protein</fullName>
    </recommendedName>
</protein>
<keyword evidence="8" id="KW-1185">Reference proteome</keyword>
<name>A0AAF0DLH8_9EURO</name>
<sequence length="359" mass="39743">MSDPTLPRTARTNLPIQLPIIDISNETPEAGMAMIDAATKYGFLYVDSTSSDFSNEDVELAFALARKFFASPYEEKAEIKIGTGNRGWTGMHIETLDPENQQRGDFKEALNFGEFKNNKAQQPLPPSLIPHEAEISHFMNLCRTTCDRILTLLALGLGIPSDWFTSRHDPSKGPSGVTFRFLYYPSIHSPSTTTFQHNIEVRAGAHSDYGSITLLFQRDGEPGLEIQTPTGEWAPVPVRPPTHEEDSSSSHFPPILVNIGDLLSYWTNGLLKSTVHRVVFPVEERLGTSAGKDRYSMAYFCHPVHDTQLVPVPSKLVEQRTREISGKGPASAEIVTAREHLAGRLAATYGGTPSEYQQD</sequence>
<dbReference type="InterPro" id="IPR027443">
    <property type="entry name" value="IPNS-like_sf"/>
</dbReference>
<reference evidence="7" key="1">
    <citation type="submission" date="2023-03" db="EMBL/GenBank/DDBJ databases">
        <title>Emydomyces testavorans Genome Sequence.</title>
        <authorList>
            <person name="Hoyer L."/>
        </authorList>
    </citation>
    <scope>NUCLEOTIDE SEQUENCE</scope>
    <source>
        <strain evidence="7">16-2883</strain>
    </source>
</reference>
<dbReference type="Proteomes" id="UP001219355">
    <property type="component" value="Chromosome 4"/>
</dbReference>
<dbReference type="PANTHER" id="PTHR10209">
    <property type="entry name" value="OXIDOREDUCTASE, 2OG-FE II OXYGENASE FAMILY PROTEIN"/>
    <property type="match status" value="1"/>
</dbReference>
<dbReference type="GO" id="GO:0046872">
    <property type="term" value="F:metal ion binding"/>
    <property type="evidence" value="ECO:0007669"/>
    <property type="project" value="UniProtKB-KW"/>
</dbReference>
<evidence type="ECO:0000256" key="3">
    <source>
        <dbReference type="ARBA" id="ARBA00023002"/>
    </source>
</evidence>
<organism evidence="7 8">
    <name type="scientific">Emydomyces testavorans</name>
    <dbReference type="NCBI Taxonomy" id="2070801"/>
    <lineage>
        <taxon>Eukaryota</taxon>
        <taxon>Fungi</taxon>
        <taxon>Dikarya</taxon>
        <taxon>Ascomycota</taxon>
        <taxon>Pezizomycotina</taxon>
        <taxon>Eurotiomycetes</taxon>
        <taxon>Eurotiomycetidae</taxon>
        <taxon>Onygenales</taxon>
        <taxon>Nannizziopsiaceae</taxon>
        <taxon>Emydomyces</taxon>
    </lineage>
</organism>
<keyword evidence="2" id="KW-0479">Metal-binding</keyword>
<dbReference type="InterPro" id="IPR026992">
    <property type="entry name" value="DIOX_N"/>
</dbReference>
<dbReference type="PANTHER" id="PTHR10209:SF886">
    <property type="entry name" value="UPF0676 PROTEIN C1494.01"/>
    <property type="match status" value="1"/>
</dbReference>
<feature type="domain" description="Isopenicillin N synthase-like Fe(2+) 2OG dioxygenase" evidence="5">
    <location>
        <begin position="183"/>
        <end position="303"/>
    </location>
</feature>
<evidence type="ECO:0000313" key="8">
    <source>
        <dbReference type="Proteomes" id="UP001219355"/>
    </source>
</evidence>
<gene>
    <name evidence="7" type="ORF">PRK78_006494</name>
</gene>
<evidence type="ECO:0000259" key="6">
    <source>
        <dbReference type="Pfam" id="PF14226"/>
    </source>
</evidence>
<keyword evidence="3" id="KW-0560">Oxidoreductase</keyword>
<dbReference type="Gene3D" id="2.60.120.330">
    <property type="entry name" value="B-lactam Antibiotic, Isopenicillin N Synthase, Chain"/>
    <property type="match status" value="1"/>
</dbReference>
<evidence type="ECO:0000256" key="1">
    <source>
        <dbReference type="ARBA" id="ARBA00008056"/>
    </source>
</evidence>
<proteinExistence type="inferred from homology"/>
<evidence type="ECO:0000256" key="4">
    <source>
        <dbReference type="ARBA" id="ARBA00023004"/>
    </source>
</evidence>
<evidence type="ECO:0008006" key="9">
    <source>
        <dbReference type="Google" id="ProtNLM"/>
    </source>
</evidence>
<dbReference type="SUPFAM" id="SSF51197">
    <property type="entry name" value="Clavaminate synthase-like"/>
    <property type="match status" value="1"/>
</dbReference>
<accession>A0AAF0DLH8</accession>
<evidence type="ECO:0000259" key="5">
    <source>
        <dbReference type="Pfam" id="PF03171"/>
    </source>
</evidence>
<dbReference type="Pfam" id="PF03171">
    <property type="entry name" value="2OG-FeII_Oxy"/>
    <property type="match status" value="1"/>
</dbReference>
<evidence type="ECO:0000313" key="7">
    <source>
        <dbReference type="EMBL" id="WEW61005.1"/>
    </source>
</evidence>
<dbReference type="GO" id="GO:0016491">
    <property type="term" value="F:oxidoreductase activity"/>
    <property type="evidence" value="ECO:0007669"/>
    <property type="project" value="UniProtKB-KW"/>
</dbReference>